<sequence>MPVAKYGLLETQTSSATHHRASKAQFGMKHICLAIGKCSSKLQNKKIKDGDGHEEQKGEQEMGVRVQKGEQKMSVRVISVDKGKGIDKGEEDKVSKLSLRGSYRKATDKFKRSRVASLFGIGEKRE</sequence>
<proteinExistence type="predicted"/>
<evidence type="ECO:0000313" key="2">
    <source>
        <dbReference type="EMBL" id="KAK3371218.1"/>
    </source>
</evidence>
<evidence type="ECO:0000313" key="3">
    <source>
        <dbReference type="Proteomes" id="UP001287356"/>
    </source>
</evidence>
<dbReference type="EMBL" id="JAULSN010000005">
    <property type="protein sequence ID" value="KAK3371218.1"/>
    <property type="molecule type" value="Genomic_DNA"/>
</dbReference>
<evidence type="ECO:0000256" key="1">
    <source>
        <dbReference type="SAM" id="MobiDB-lite"/>
    </source>
</evidence>
<reference evidence="2" key="1">
    <citation type="journal article" date="2023" name="Mol. Phylogenet. Evol.">
        <title>Genome-scale phylogeny and comparative genomics of the fungal order Sordariales.</title>
        <authorList>
            <person name="Hensen N."/>
            <person name="Bonometti L."/>
            <person name="Westerberg I."/>
            <person name="Brannstrom I.O."/>
            <person name="Guillou S."/>
            <person name="Cros-Aarteil S."/>
            <person name="Calhoun S."/>
            <person name="Haridas S."/>
            <person name="Kuo A."/>
            <person name="Mondo S."/>
            <person name="Pangilinan J."/>
            <person name="Riley R."/>
            <person name="LaButti K."/>
            <person name="Andreopoulos B."/>
            <person name="Lipzen A."/>
            <person name="Chen C."/>
            <person name="Yan M."/>
            <person name="Daum C."/>
            <person name="Ng V."/>
            <person name="Clum A."/>
            <person name="Steindorff A."/>
            <person name="Ohm R.A."/>
            <person name="Martin F."/>
            <person name="Silar P."/>
            <person name="Natvig D.O."/>
            <person name="Lalanne C."/>
            <person name="Gautier V."/>
            <person name="Ament-Velasquez S.L."/>
            <person name="Kruys A."/>
            <person name="Hutchinson M.I."/>
            <person name="Powell A.J."/>
            <person name="Barry K."/>
            <person name="Miller A.N."/>
            <person name="Grigoriev I.V."/>
            <person name="Debuchy R."/>
            <person name="Gladieux P."/>
            <person name="Hiltunen Thoren M."/>
            <person name="Johannesson H."/>
        </authorList>
    </citation>
    <scope>NUCLEOTIDE SEQUENCE</scope>
    <source>
        <strain evidence="2">CBS 958.72</strain>
    </source>
</reference>
<dbReference type="AlphaFoldDB" id="A0AAE0N5S6"/>
<dbReference type="Proteomes" id="UP001287356">
    <property type="component" value="Unassembled WGS sequence"/>
</dbReference>
<gene>
    <name evidence="2" type="ORF">B0T24DRAFT_595061</name>
</gene>
<comment type="caution">
    <text evidence="2">The sequence shown here is derived from an EMBL/GenBank/DDBJ whole genome shotgun (WGS) entry which is preliminary data.</text>
</comment>
<accession>A0AAE0N5S6</accession>
<protein>
    <submittedName>
        <fullName evidence="2">Uncharacterized protein</fullName>
    </submittedName>
</protein>
<organism evidence="2 3">
    <name type="scientific">Lasiosphaeria ovina</name>
    <dbReference type="NCBI Taxonomy" id="92902"/>
    <lineage>
        <taxon>Eukaryota</taxon>
        <taxon>Fungi</taxon>
        <taxon>Dikarya</taxon>
        <taxon>Ascomycota</taxon>
        <taxon>Pezizomycotina</taxon>
        <taxon>Sordariomycetes</taxon>
        <taxon>Sordariomycetidae</taxon>
        <taxon>Sordariales</taxon>
        <taxon>Lasiosphaeriaceae</taxon>
        <taxon>Lasiosphaeria</taxon>
    </lineage>
</organism>
<reference evidence="2" key="2">
    <citation type="submission" date="2023-06" db="EMBL/GenBank/DDBJ databases">
        <authorList>
            <consortium name="Lawrence Berkeley National Laboratory"/>
            <person name="Haridas S."/>
            <person name="Hensen N."/>
            <person name="Bonometti L."/>
            <person name="Westerberg I."/>
            <person name="Brannstrom I.O."/>
            <person name="Guillou S."/>
            <person name="Cros-Aarteil S."/>
            <person name="Calhoun S."/>
            <person name="Kuo A."/>
            <person name="Mondo S."/>
            <person name="Pangilinan J."/>
            <person name="Riley R."/>
            <person name="Labutti K."/>
            <person name="Andreopoulos B."/>
            <person name="Lipzen A."/>
            <person name="Chen C."/>
            <person name="Yanf M."/>
            <person name="Daum C."/>
            <person name="Ng V."/>
            <person name="Clum A."/>
            <person name="Steindorff A."/>
            <person name="Ohm R."/>
            <person name="Martin F."/>
            <person name="Silar P."/>
            <person name="Natvig D."/>
            <person name="Lalanne C."/>
            <person name="Gautier V."/>
            <person name="Ament-Velasquez S.L."/>
            <person name="Kruys A."/>
            <person name="Hutchinson M.I."/>
            <person name="Powell A.J."/>
            <person name="Barry K."/>
            <person name="Miller A.N."/>
            <person name="Grigoriev I.V."/>
            <person name="Debuchy R."/>
            <person name="Gladieux P."/>
            <person name="Thoren M.H."/>
            <person name="Johannesson H."/>
        </authorList>
    </citation>
    <scope>NUCLEOTIDE SEQUENCE</scope>
    <source>
        <strain evidence="2">CBS 958.72</strain>
    </source>
</reference>
<keyword evidence="3" id="KW-1185">Reference proteome</keyword>
<name>A0AAE0N5S6_9PEZI</name>
<feature type="compositionally biased region" description="Basic and acidic residues" evidence="1">
    <location>
        <begin position="46"/>
        <end position="68"/>
    </location>
</feature>
<feature type="region of interest" description="Disordered" evidence="1">
    <location>
        <begin position="45"/>
        <end position="68"/>
    </location>
</feature>